<dbReference type="EMBL" id="CYZH01000004">
    <property type="protein sequence ID" value="CUN83623.1"/>
    <property type="molecule type" value="Genomic_DNA"/>
</dbReference>
<dbReference type="GeneID" id="92989536"/>
<dbReference type="InterPro" id="IPR032149">
    <property type="entry name" value="DUF4988"/>
</dbReference>
<accession>A0A174A628</accession>
<reference evidence="4 7" key="1">
    <citation type="submission" date="2015-09" db="EMBL/GenBank/DDBJ databases">
        <authorList>
            <consortium name="Pathogen Informatics"/>
        </authorList>
    </citation>
    <scope>NUCLEOTIDE SEQUENCE [LARGE SCALE GENOMIC DNA]</scope>
    <source>
        <strain evidence="4 7">2789STDY5608840</strain>
    </source>
</reference>
<evidence type="ECO:0000313" key="5">
    <source>
        <dbReference type="EMBL" id="KAA5230456.1"/>
    </source>
</evidence>
<evidence type="ECO:0000256" key="2">
    <source>
        <dbReference type="SAM" id="SignalP"/>
    </source>
</evidence>
<evidence type="ECO:0000313" key="7">
    <source>
        <dbReference type="Proteomes" id="UP000095517"/>
    </source>
</evidence>
<dbReference type="EMBL" id="VWAG01000016">
    <property type="protein sequence ID" value="KAA5257242.1"/>
    <property type="molecule type" value="Genomic_DNA"/>
</dbReference>
<feature type="chain" id="PRO_5044549801" description="DUF4988 domain-containing protein" evidence="2">
    <location>
        <begin position="20"/>
        <end position="286"/>
    </location>
</feature>
<dbReference type="Pfam" id="PF16378">
    <property type="entry name" value="DUF4988"/>
    <property type="match status" value="1"/>
</dbReference>
<feature type="signal peptide" evidence="2">
    <location>
        <begin position="1"/>
        <end position="19"/>
    </location>
</feature>
<dbReference type="RefSeq" id="WP_007749782.1">
    <property type="nucleotide sequence ID" value="NZ_CABIXA010000004.1"/>
</dbReference>
<gene>
    <name evidence="4" type="ORF">ERS852397_00907</name>
    <name evidence="6" type="ORF">F2Z09_10650</name>
    <name evidence="5" type="ORF">F2Z22_09495</name>
</gene>
<sequence length="286" mass="31250">MKKILILLLSLLPVITFTACDDKDDIRKDIDELNARLDALTDNLESLNTSIKSFQEAMQGIVLITEYSMDEKGNYTLKMSDGMELTVYSGLPDEDIPVLGVSEDGYWTYTLNGETIKLSSKAKPEDGKDGETPTISIDEEGYWCYTIAGGETQRIGGPYNIADITKIPGSIFADVVVKDNVMTFSFVGGGTTDIPLLGGLNMTFADGATSLTSVTIAKNTLKELKVEQINVDKIIIDPTPLMVDLTDTSLTIQTTGVDPGVYDVHFQIFSKEGYRLIKSLKVTVSE</sequence>
<dbReference type="Proteomes" id="UP000440198">
    <property type="component" value="Unassembled WGS sequence"/>
</dbReference>
<organism evidence="4 7">
    <name type="scientific">Bacteroides finegoldii</name>
    <dbReference type="NCBI Taxonomy" id="338188"/>
    <lineage>
        <taxon>Bacteria</taxon>
        <taxon>Pseudomonadati</taxon>
        <taxon>Bacteroidota</taxon>
        <taxon>Bacteroidia</taxon>
        <taxon>Bacteroidales</taxon>
        <taxon>Bacteroidaceae</taxon>
        <taxon>Bacteroides</taxon>
    </lineage>
</organism>
<evidence type="ECO:0000313" key="8">
    <source>
        <dbReference type="Proteomes" id="UP000421791"/>
    </source>
</evidence>
<feature type="coiled-coil region" evidence="1">
    <location>
        <begin position="23"/>
        <end position="57"/>
    </location>
</feature>
<proteinExistence type="predicted"/>
<name>A0A174A628_9BACE</name>
<evidence type="ECO:0000313" key="9">
    <source>
        <dbReference type="Proteomes" id="UP000440198"/>
    </source>
</evidence>
<feature type="domain" description="DUF4988" evidence="3">
    <location>
        <begin position="27"/>
        <end position="147"/>
    </location>
</feature>
<dbReference type="Proteomes" id="UP000095517">
    <property type="component" value="Unassembled WGS sequence"/>
</dbReference>
<protein>
    <recommendedName>
        <fullName evidence="3">DUF4988 domain-containing protein</fullName>
    </recommendedName>
</protein>
<reference evidence="8 9" key="2">
    <citation type="journal article" date="2019" name="Nat. Med.">
        <title>A library of human gut bacterial isolates paired with longitudinal multiomics data enables mechanistic microbiome research.</title>
        <authorList>
            <person name="Poyet M."/>
            <person name="Groussin M."/>
            <person name="Gibbons S.M."/>
            <person name="Avila-Pacheco J."/>
            <person name="Jiang X."/>
            <person name="Kearney S.M."/>
            <person name="Perrotta A.R."/>
            <person name="Berdy B."/>
            <person name="Zhao S."/>
            <person name="Lieberman T.D."/>
            <person name="Swanson P.K."/>
            <person name="Smith M."/>
            <person name="Roesemann S."/>
            <person name="Alexander J.E."/>
            <person name="Rich S.A."/>
            <person name="Livny J."/>
            <person name="Vlamakis H."/>
            <person name="Clish C."/>
            <person name="Bullock K."/>
            <person name="Deik A."/>
            <person name="Scott J."/>
            <person name="Pierce K.A."/>
            <person name="Xavier R.J."/>
            <person name="Alm E.J."/>
        </authorList>
    </citation>
    <scope>NUCLEOTIDE SEQUENCE [LARGE SCALE GENOMIC DNA]</scope>
    <source>
        <strain evidence="6 9">BIOML-A2</strain>
        <strain evidence="5 8">BIOML-A6</strain>
    </source>
</reference>
<dbReference type="AlphaFoldDB" id="A0A174A628"/>
<dbReference type="Proteomes" id="UP000421791">
    <property type="component" value="Unassembled WGS sequence"/>
</dbReference>
<evidence type="ECO:0000313" key="4">
    <source>
        <dbReference type="EMBL" id="CUN83623.1"/>
    </source>
</evidence>
<keyword evidence="2" id="KW-0732">Signal</keyword>
<dbReference type="PROSITE" id="PS51257">
    <property type="entry name" value="PROKAR_LIPOPROTEIN"/>
    <property type="match status" value="1"/>
</dbReference>
<evidence type="ECO:0000259" key="3">
    <source>
        <dbReference type="Pfam" id="PF16378"/>
    </source>
</evidence>
<keyword evidence="9" id="KW-1185">Reference proteome</keyword>
<evidence type="ECO:0000313" key="6">
    <source>
        <dbReference type="EMBL" id="KAA5257242.1"/>
    </source>
</evidence>
<dbReference type="EMBL" id="VWAK01000012">
    <property type="protein sequence ID" value="KAA5230456.1"/>
    <property type="molecule type" value="Genomic_DNA"/>
</dbReference>
<keyword evidence="1" id="KW-0175">Coiled coil</keyword>
<dbReference type="STRING" id="338188.ERS852397_00907"/>
<evidence type="ECO:0000256" key="1">
    <source>
        <dbReference type="SAM" id="Coils"/>
    </source>
</evidence>